<dbReference type="Proteomes" id="UP000255024">
    <property type="component" value="Unassembled WGS sequence"/>
</dbReference>
<dbReference type="RefSeq" id="WP_115090401.1">
    <property type="nucleotide sequence ID" value="NZ_CP068107.1"/>
</dbReference>
<name>A0A378RKF5_MYROD</name>
<keyword evidence="2" id="KW-1185">Reference proteome</keyword>
<dbReference type="SUPFAM" id="SSF52467">
    <property type="entry name" value="DHS-like NAD/FAD-binding domain"/>
    <property type="match status" value="1"/>
</dbReference>
<protein>
    <submittedName>
        <fullName evidence="1">Uncharacterized protein</fullName>
    </submittedName>
</protein>
<sequence>MTKKDIDKSLKHLKDITNTKSDIEKFDWKNSIFSDNIAINDFSNTEMLNTYIRKINDVDFYNLSNLLPKSSNSTEDTAIKHLKEAYIDNNLVLVLGAGVSFNFKIPTWDNLLQRLLIKTIEKESDTALLISKLFSKVFNPSPLVAGRYLQSYYDEKDKKDKNRFEREVQNALYETYDENAQSKVVDEIIKLCLAPGNSPNLESIITYNYDDIIERKLTEKNLDMPFQSVYGQSIDTSKTDLKIFHVHGFLPKDGKINDENRITLGELVYHEQYTNIYSWNNIVQINKFRDKVCLFIGTSLSDPNIRRLLDISNSQKKQKKYHYIFKKKINKKWLSNRIDFIFSQTPEIYDEKIKSKLLLDETIDFLIKYNNRYEEKDSESLGVKTVWIDEYDEDISKILKKIRS</sequence>
<evidence type="ECO:0000313" key="1">
    <source>
        <dbReference type="EMBL" id="STZ27472.1"/>
    </source>
</evidence>
<reference evidence="1 2" key="1">
    <citation type="submission" date="2018-06" db="EMBL/GenBank/DDBJ databases">
        <authorList>
            <consortium name="Pathogen Informatics"/>
            <person name="Doyle S."/>
        </authorList>
    </citation>
    <scope>NUCLEOTIDE SEQUENCE [LARGE SCALE GENOMIC DNA]</scope>
    <source>
        <strain evidence="1 2">NCTC11179</strain>
    </source>
</reference>
<dbReference type="Pfam" id="PF13289">
    <property type="entry name" value="SIR2_2"/>
    <property type="match status" value="1"/>
</dbReference>
<evidence type="ECO:0000313" key="2">
    <source>
        <dbReference type="Proteomes" id="UP000255024"/>
    </source>
</evidence>
<dbReference type="InterPro" id="IPR029035">
    <property type="entry name" value="DHS-like_NAD/FAD-binding_dom"/>
</dbReference>
<dbReference type="EMBL" id="UGQL01000001">
    <property type="protein sequence ID" value="STZ27472.1"/>
    <property type="molecule type" value="Genomic_DNA"/>
</dbReference>
<gene>
    <name evidence="1" type="ORF">NCTC11179_01007</name>
</gene>
<organism evidence="1 2">
    <name type="scientific">Myroides odoratus</name>
    <name type="common">Flavobacterium odoratum</name>
    <dbReference type="NCBI Taxonomy" id="256"/>
    <lineage>
        <taxon>Bacteria</taxon>
        <taxon>Pseudomonadati</taxon>
        <taxon>Bacteroidota</taxon>
        <taxon>Flavobacteriia</taxon>
        <taxon>Flavobacteriales</taxon>
        <taxon>Flavobacteriaceae</taxon>
        <taxon>Myroides</taxon>
    </lineage>
</organism>
<proteinExistence type="predicted"/>
<accession>A0A378RKF5</accession>
<dbReference type="AlphaFoldDB" id="A0A378RKF5"/>